<organism evidence="1 2">
    <name type="scientific">Clostridium tertium</name>
    <dbReference type="NCBI Taxonomy" id="1559"/>
    <lineage>
        <taxon>Bacteria</taxon>
        <taxon>Bacillati</taxon>
        <taxon>Bacillota</taxon>
        <taxon>Clostridia</taxon>
        <taxon>Eubacteriales</taxon>
        <taxon>Clostridiaceae</taxon>
        <taxon>Clostridium</taxon>
    </lineage>
</organism>
<sequence>MKIKDLNSKAEYIKELGLLKEELKVKYEDLLKINKKFDNEIRENLNTVRFNFEKEAIMYFNNESLHTELEGDIIIARNDNINIRLFNYYDDFLQYDENEVLYKIEIEPINIHNTIVISPCSEDDSMFYWKNVIKIGSKVIDEKNINSELLICDDKNELMKVIEKIDENINHLRISLNNIKNVRYVYATHKYDDVECSTFKELFEKYIE</sequence>
<dbReference type="EMBL" id="JAMRYU010000006">
    <property type="protein sequence ID" value="MDC4240059.1"/>
    <property type="molecule type" value="Genomic_DNA"/>
</dbReference>
<keyword evidence="2" id="KW-1185">Reference proteome</keyword>
<comment type="caution">
    <text evidence="1">The sequence shown here is derived from an EMBL/GenBank/DDBJ whole genome shotgun (WGS) entry which is preliminary data.</text>
</comment>
<evidence type="ECO:0000313" key="2">
    <source>
        <dbReference type="Proteomes" id="UP001141183"/>
    </source>
</evidence>
<dbReference type="Proteomes" id="UP001141183">
    <property type="component" value="Unassembled WGS sequence"/>
</dbReference>
<dbReference type="AlphaFoldDB" id="A0A9X3XL60"/>
<proteinExistence type="predicted"/>
<protein>
    <submittedName>
        <fullName evidence="1">Uncharacterized protein</fullName>
    </submittedName>
</protein>
<evidence type="ECO:0000313" key="1">
    <source>
        <dbReference type="EMBL" id="MDC4240059.1"/>
    </source>
</evidence>
<reference evidence="1" key="1">
    <citation type="submission" date="2022-05" db="EMBL/GenBank/DDBJ databases">
        <title>Draft genome sequence of Clostridium tertium strain CP3 isolated from Peru.</title>
        <authorList>
            <person name="Hurtado R."/>
            <person name="Lima L."/>
            <person name="Sousa T."/>
            <person name="Jaiswal A.K."/>
            <person name="Tiwari S."/>
            <person name="Maturrano L."/>
            <person name="Brenig B."/>
            <person name="Azevedo V."/>
        </authorList>
    </citation>
    <scope>NUCLEOTIDE SEQUENCE</scope>
    <source>
        <strain evidence="1">CP3</strain>
    </source>
</reference>
<accession>A0A9X3XL60</accession>
<name>A0A9X3XL60_9CLOT</name>
<gene>
    <name evidence="1" type="ORF">NE398_07770</name>
</gene>
<dbReference type="RefSeq" id="WP_272470240.1">
    <property type="nucleotide sequence ID" value="NZ_JAMRYU010000006.1"/>
</dbReference>